<evidence type="ECO:0000256" key="2">
    <source>
        <dbReference type="SAM" id="MobiDB-lite"/>
    </source>
</evidence>
<evidence type="ECO:0000313" key="5">
    <source>
        <dbReference type="Proteomes" id="UP000219612"/>
    </source>
</evidence>
<feature type="transmembrane region" description="Helical" evidence="3">
    <location>
        <begin position="534"/>
        <end position="553"/>
    </location>
</feature>
<evidence type="ECO:0000256" key="1">
    <source>
        <dbReference type="ARBA" id="ARBA00007261"/>
    </source>
</evidence>
<proteinExistence type="inferred from homology"/>
<keyword evidence="3" id="KW-0472">Membrane</keyword>
<keyword evidence="3" id="KW-1133">Transmembrane helix</keyword>
<dbReference type="PROSITE" id="PS00143">
    <property type="entry name" value="INSULINASE"/>
    <property type="match status" value="1"/>
</dbReference>
<evidence type="ECO:0000256" key="3">
    <source>
        <dbReference type="SAM" id="Phobius"/>
    </source>
</evidence>
<accession>A0A285IUZ9</accession>
<dbReference type="EMBL" id="OBDY01000012">
    <property type="protein sequence ID" value="SNY51814.1"/>
    <property type="molecule type" value="Genomic_DNA"/>
</dbReference>
<keyword evidence="5" id="KW-1185">Reference proteome</keyword>
<dbReference type="InterPro" id="IPR001431">
    <property type="entry name" value="Pept_M16_Zn_BS"/>
</dbReference>
<reference evidence="4 5" key="1">
    <citation type="submission" date="2017-09" db="EMBL/GenBank/DDBJ databases">
        <authorList>
            <person name="Ehlers B."/>
            <person name="Leendertz F.H."/>
        </authorList>
    </citation>
    <scope>NUCLEOTIDE SEQUENCE [LARGE SCALE GENOMIC DNA]</scope>
    <source>
        <strain evidence="4 5">CGMCC 4.6857</strain>
    </source>
</reference>
<organism evidence="4 5">
    <name type="scientific">Paractinoplanes atraurantiacus</name>
    <dbReference type="NCBI Taxonomy" id="1036182"/>
    <lineage>
        <taxon>Bacteria</taxon>
        <taxon>Bacillati</taxon>
        <taxon>Actinomycetota</taxon>
        <taxon>Actinomycetes</taxon>
        <taxon>Micromonosporales</taxon>
        <taxon>Micromonosporaceae</taxon>
        <taxon>Paractinoplanes</taxon>
    </lineage>
</organism>
<dbReference type="GO" id="GO:0046872">
    <property type="term" value="F:metal ion binding"/>
    <property type="evidence" value="ECO:0007669"/>
    <property type="project" value="InterPro"/>
</dbReference>
<dbReference type="RefSeq" id="WP_245923375.1">
    <property type="nucleotide sequence ID" value="NZ_OBDY01000012.1"/>
</dbReference>
<keyword evidence="3" id="KW-0812">Transmembrane</keyword>
<dbReference type="InterPro" id="IPR011249">
    <property type="entry name" value="Metalloenz_LuxS/M16"/>
</dbReference>
<dbReference type="SUPFAM" id="SSF63411">
    <property type="entry name" value="LuxS/MPP-like metallohydrolase"/>
    <property type="match status" value="2"/>
</dbReference>
<name>A0A285IUZ9_9ACTN</name>
<dbReference type="GO" id="GO:0006508">
    <property type="term" value="P:proteolysis"/>
    <property type="evidence" value="ECO:0007669"/>
    <property type="project" value="InterPro"/>
</dbReference>
<sequence length="563" mass="59818">MIRQLDVDGVPTLLAPTTGPAHAGLAFRVGFADEPLYRRGITHLVEHLALYSTGVADYHYNGATGVEYTFFHMQGSEEDLAAFLTGVCSSLRDLPMQRLAVEKDLLQAEANGRNQGAADSMSLWRHGARDFGMPSYPEWGLPAITEDDLRAWVQRYFTRENAVLWLAGEGVPEGLRLDLPSGTRQPAPTPSSALPVTPAYFTANSGVLVWDAEVERAARSSVFAGVLERAMRRELRQEAGLSYTAQANYEPLGADRALVTAVADSLPDKQGAVLGGFVDVLAALRVGRIDEADVTAVVKQRAEALHHAEEQGARLPGQALNLLAGRAVQTADEAIAEMRAVGPAEVAEVAVTASANGLLMAPRTRADWAGFAAAPNRSETAVPGTTYASLEGPDEALVIGPEGVSFMRGGEAATVRFDACAIVRAWPDGARYFVGHDGIAVSIEPTLWAGVAAALPWLDSHIPAALRVDQPPRDPAQIPQPDVSGWPAPQRPGGRVLTKRAAVGLGLMALVLMGVPVALSFAVTDGSLTASDRLAVFVVIVCLVIGAGAVLGVRRFLRRIRRT</sequence>
<dbReference type="GO" id="GO:0004222">
    <property type="term" value="F:metalloendopeptidase activity"/>
    <property type="evidence" value="ECO:0007669"/>
    <property type="project" value="InterPro"/>
</dbReference>
<comment type="similarity">
    <text evidence="1">Belongs to the peptidase M16 family.</text>
</comment>
<evidence type="ECO:0000313" key="4">
    <source>
        <dbReference type="EMBL" id="SNY51814.1"/>
    </source>
</evidence>
<feature type="region of interest" description="Disordered" evidence="2">
    <location>
        <begin position="469"/>
        <end position="490"/>
    </location>
</feature>
<protein>
    <submittedName>
        <fullName evidence="4">Predicted Zn-dependent peptidase</fullName>
    </submittedName>
</protein>
<dbReference type="Gene3D" id="3.30.830.10">
    <property type="entry name" value="Metalloenzyme, LuxS/M16 peptidase-like"/>
    <property type="match status" value="2"/>
</dbReference>
<dbReference type="Proteomes" id="UP000219612">
    <property type="component" value="Unassembled WGS sequence"/>
</dbReference>
<dbReference type="AlphaFoldDB" id="A0A285IUZ9"/>
<gene>
    <name evidence="4" type="ORF">SAMN05421748_112103</name>
</gene>
<feature type="transmembrane region" description="Helical" evidence="3">
    <location>
        <begin position="501"/>
        <end position="522"/>
    </location>
</feature>